<dbReference type="Proteomes" id="UP000432350">
    <property type="component" value="Unassembled WGS sequence"/>
</dbReference>
<sequence>MNDFNALIIQTRCKVILAHGEQPSFSINESGEKANWVNTAILNDQLVVYTKPEYYGYLLLHDYYPQITITYKTLTGLQMLDRCFVESDGTLKLQKLGMIVREGCINISVDAFLIDCTVIKNGYAKISGETIISYVLVHQISVYDGSELEASGGNVHAHDAANVSIWFEDELEFGLYGQSSMEYRGNPRMKILQLDEGCALRQINVGDKIKIKNCRL</sequence>
<dbReference type="Pfam" id="PF10988">
    <property type="entry name" value="DUF2807"/>
    <property type="match status" value="1"/>
</dbReference>
<dbReference type="GeneID" id="97182400"/>
<reference evidence="2 4" key="1">
    <citation type="submission" date="2018-06" db="EMBL/GenBank/DDBJ databases">
        <authorList>
            <consortium name="Pathogen Informatics"/>
            <person name="Doyle S."/>
        </authorList>
    </citation>
    <scope>NUCLEOTIDE SEQUENCE [LARGE SCALE GENOMIC DNA]</scope>
    <source>
        <strain evidence="2 4">NCTC11343</strain>
    </source>
</reference>
<gene>
    <name evidence="2" type="ORF">NCTC11343_03797</name>
    <name evidence="3" type="ORF">SPHINGO8BC_140174</name>
</gene>
<name>A0A2X2JVK0_SPHMU</name>
<proteinExistence type="predicted"/>
<accession>A0A2X2JVK0</accession>
<accession>A0A653ZH60</accession>
<dbReference type="EMBL" id="CABWMV010000006">
    <property type="protein sequence ID" value="VXC54551.1"/>
    <property type="molecule type" value="Genomic_DNA"/>
</dbReference>
<feature type="domain" description="Putative auto-transporter adhesin head GIN" evidence="1">
    <location>
        <begin position="3"/>
        <end position="187"/>
    </location>
</feature>
<organism evidence="2 4">
    <name type="scientific">Sphingobacterium multivorum</name>
    <dbReference type="NCBI Taxonomy" id="28454"/>
    <lineage>
        <taxon>Bacteria</taxon>
        <taxon>Pseudomonadati</taxon>
        <taxon>Bacteroidota</taxon>
        <taxon>Sphingobacteriia</taxon>
        <taxon>Sphingobacteriales</taxon>
        <taxon>Sphingobacteriaceae</taxon>
        <taxon>Sphingobacterium</taxon>
    </lineage>
</organism>
<dbReference type="InterPro" id="IPR021255">
    <property type="entry name" value="DUF2807"/>
</dbReference>
<dbReference type="Gene3D" id="2.160.20.120">
    <property type="match status" value="1"/>
</dbReference>
<dbReference type="Proteomes" id="UP000251241">
    <property type="component" value="Unassembled WGS sequence"/>
</dbReference>
<evidence type="ECO:0000313" key="4">
    <source>
        <dbReference type="Proteomes" id="UP000251241"/>
    </source>
</evidence>
<protein>
    <submittedName>
        <fullName evidence="2">Protein of uncharacterized function (DUF2807)</fullName>
    </submittedName>
</protein>
<dbReference type="EMBL" id="UAUU01000011">
    <property type="protein sequence ID" value="SPZ91755.1"/>
    <property type="molecule type" value="Genomic_DNA"/>
</dbReference>
<evidence type="ECO:0000313" key="2">
    <source>
        <dbReference type="EMBL" id="SPZ91755.1"/>
    </source>
</evidence>
<evidence type="ECO:0000313" key="5">
    <source>
        <dbReference type="Proteomes" id="UP000432350"/>
    </source>
</evidence>
<dbReference type="RefSeq" id="WP_070563002.1">
    <property type="nucleotide sequence ID" value="NZ_CP068086.1"/>
</dbReference>
<evidence type="ECO:0000313" key="3">
    <source>
        <dbReference type="EMBL" id="VXC54551.1"/>
    </source>
</evidence>
<dbReference type="AlphaFoldDB" id="A0A2X2JVK0"/>
<reference evidence="3 5" key="2">
    <citation type="submission" date="2019-10" db="EMBL/GenBank/DDBJ databases">
        <authorList>
            <person name="Karimi E."/>
        </authorList>
    </citation>
    <scope>NUCLEOTIDE SEQUENCE [LARGE SCALE GENOMIC DNA]</scope>
    <source>
        <strain evidence="3">Sphingobacterium sp. 8BC</strain>
    </source>
</reference>
<evidence type="ECO:0000259" key="1">
    <source>
        <dbReference type="Pfam" id="PF10988"/>
    </source>
</evidence>